<organism evidence="1">
    <name type="scientific">marine sediment metagenome</name>
    <dbReference type="NCBI Taxonomy" id="412755"/>
    <lineage>
        <taxon>unclassified sequences</taxon>
        <taxon>metagenomes</taxon>
        <taxon>ecological metagenomes</taxon>
    </lineage>
</organism>
<name>A0A0F9PFY3_9ZZZZ</name>
<sequence>MVLSMIQNILISKNGILLASQHFGNYHSIDLNRDLISSFFTVIQKFSTAITGTSINFINFEKLVTYFYEDPNDESLLYILITDFDDNPIETNFKMHKIADLFDKKYRQYIKEFKGDISPFQTFGNTLVKMRLEFKNCGGHPTCDNCSRNKNQNSLLSVIKKDDINVDSKFFELKDTKIKLVN</sequence>
<dbReference type="AlphaFoldDB" id="A0A0F9PFY3"/>
<reference evidence="1" key="1">
    <citation type="journal article" date="2015" name="Nature">
        <title>Complex archaea that bridge the gap between prokaryotes and eukaryotes.</title>
        <authorList>
            <person name="Spang A."/>
            <person name="Saw J.H."/>
            <person name="Jorgensen S.L."/>
            <person name="Zaremba-Niedzwiedzka K."/>
            <person name="Martijn J."/>
            <person name="Lind A.E."/>
            <person name="van Eijk R."/>
            <person name="Schleper C."/>
            <person name="Guy L."/>
            <person name="Ettema T.J."/>
        </authorList>
    </citation>
    <scope>NUCLEOTIDE SEQUENCE</scope>
</reference>
<comment type="caution">
    <text evidence="1">The sequence shown here is derived from an EMBL/GenBank/DDBJ whole genome shotgun (WGS) entry which is preliminary data.</text>
</comment>
<accession>A0A0F9PFY3</accession>
<proteinExistence type="predicted"/>
<protein>
    <submittedName>
        <fullName evidence="1">Uncharacterized protein</fullName>
    </submittedName>
</protein>
<dbReference type="EMBL" id="LAZR01002976">
    <property type="protein sequence ID" value="KKN23387.1"/>
    <property type="molecule type" value="Genomic_DNA"/>
</dbReference>
<gene>
    <name evidence="1" type="ORF">LCGC14_0905500</name>
</gene>
<evidence type="ECO:0000313" key="1">
    <source>
        <dbReference type="EMBL" id="KKN23387.1"/>
    </source>
</evidence>